<keyword evidence="2" id="KW-0285">Flavoprotein</keyword>
<dbReference type="EC" id="4.1.1.98" evidence="6"/>
<evidence type="ECO:0000256" key="1">
    <source>
        <dbReference type="ARBA" id="ARBA00022602"/>
    </source>
</evidence>
<name>A0A1S6U798_9BACT</name>
<keyword evidence="7" id="KW-1185">Reference proteome</keyword>
<evidence type="ECO:0000256" key="3">
    <source>
        <dbReference type="ARBA" id="ARBA00022643"/>
    </source>
</evidence>
<dbReference type="InterPro" id="IPR003382">
    <property type="entry name" value="Flavoprotein"/>
</dbReference>
<proteinExistence type="predicted"/>
<dbReference type="Pfam" id="PF02441">
    <property type="entry name" value="Flavoprotein"/>
    <property type="match status" value="1"/>
</dbReference>
<dbReference type="Gene3D" id="3.40.50.1950">
    <property type="entry name" value="Flavin prenyltransferase-like"/>
    <property type="match status" value="1"/>
</dbReference>
<dbReference type="EMBL" id="CP017258">
    <property type="protein sequence ID" value="AQW87559.1"/>
    <property type="molecule type" value="Genomic_DNA"/>
</dbReference>
<dbReference type="RefSeq" id="WP_078424430.1">
    <property type="nucleotide sequence ID" value="NZ_CP017258.1"/>
</dbReference>
<organism evidence="6 7">
    <name type="scientific">Campylobacter pinnipediorum subsp. caledonicus</name>
    <dbReference type="NCBI Taxonomy" id="1874362"/>
    <lineage>
        <taxon>Bacteria</taxon>
        <taxon>Pseudomonadati</taxon>
        <taxon>Campylobacterota</taxon>
        <taxon>Epsilonproteobacteria</taxon>
        <taxon>Campylobacterales</taxon>
        <taxon>Campylobacteraceae</taxon>
        <taxon>Campylobacter</taxon>
    </lineage>
</organism>
<dbReference type="SUPFAM" id="SSF52507">
    <property type="entry name" value="Homo-oligomeric flavin-containing Cys decarboxylases, HFCD"/>
    <property type="match status" value="1"/>
</dbReference>
<gene>
    <name evidence="6" type="primary">ubiX</name>
    <name evidence="6" type="ORF">CPIN18021_0746</name>
</gene>
<sequence length="184" mass="20247">MKIAVGITGASGCFLGFKLAYEISKNHETYVVISESAKTTLKLENGINFNEEKQKLQKATILDDKDIGACVASGSFGIQKTIIAPCSINTLAKISNGFCDTLITRMAAVALKEQKRLVLGVREMPFSNISLKQMSELSSLNVMIAPPVFGFYSKSQSFDDICDFIVGKWLDTLGIENSLYKRWN</sequence>
<dbReference type="Proteomes" id="UP000190868">
    <property type="component" value="Chromosome"/>
</dbReference>
<evidence type="ECO:0000313" key="6">
    <source>
        <dbReference type="EMBL" id="AQW87559.1"/>
    </source>
</evidence>
<dbReference type="AlphaFoldDB" id="A0A1S6U798"/>
<evidence type="ECO:0000256" key="4">
    <source>
        <dbReference type="ARBA" id="ARBA00022679"/>
    </source>
</evidence>
<protein>
    <submittedName>
        <fullName evidence="6">3-octaprenyl-4-hydroxybenzoate carboxy-lyase</fullName>
        <ecNumber evidence="6">4.1.1.98</ecNumber>
    </submittedName>
</protein>
<keyword evidence="6" id="KW-0456">Lyase</keyword>
<evidence type="ECO:0000259" key="5">
    <source>
        <dbReference type="Pfam" id="PF02441"/>
    </source>
</evidence>
<reference evidence="7" key="1">
    <citation type="submission" date="2016-09" db="EMBL/GenBank/DDBJ databases">
        <title>Comparative genomics of the Campylobacter concisus group.</title>
        <authorList>
            <person name="Miller W.G."/>
            <person name="Yee E."/>
            <person name="Chapman M.H."/>
            <person name="Huynh S."/>
            <person name="Bono J.L."/>
            <person name="On S.L.W."/>
            <person name="StLeger J."/>
            <person name="Foster G."/>
            <person name="Parker C.T."/>
        </authorList>
    </citation>
    <scope>NUCLEOTIDE SEQUENCE [LARGE SCALE GENOMIC DNA]</scope>
    <source>
        <strain evidence="7">RM18021</strain>
    </source>
</reference>
<dbReference type="GO" id="GO:0008694">
    <property type="term" value="F:4-hydroxy-3-polyprenylbenzoate decarboxylase activity"/>
    <property type="evidence" value="ECO:0007669"/>
    <property type="project" value="UniProtKB-EC"/>
</dbReference>
<dbReference type="NCBIfam" id="TIGR00421">
    <property type="entry name" value="ubiX_pad"/>
    <property type="match status" value="1"/>
</dbReference>
<feature type="domain" description="Flavoprotein" evidence="5">
    <location>
        <begin position="1"/>
        <end position="173"/>
    </location>
</feature>
<evidence type="ECO:0000256" key="2">
    <source>
        <dbReference type="ARBA" id="ARBA00022630"/>
    </source>
</evidence>
<dbReference type="GO" id="GO:0004659">
    <property type="term" value="F:prenyltransferase activity"/>
    <property type="evidence" value="ECO:0007669"/>
    <property type="project" value="UniProtKB-KW"/>
</dbReference>
<keyword evidence="4" id="KW-0808">Transferase</keyword>
<keyword evidence="1" id="KW-0637">Prenyltransferase</keyword>
<dbReference type="InterPro" id="IPR004507">
    <property type="entry name" value="UbiX-like"/>
</dbReference>
<dbReference type="InterPro" id="IPR036551">
    <property type="entry name" value="Flavin_trans-like"/>
</dbReference>
<accession>A0A1S6U798</accession>
<evidence type="ECO:0000313" key="7">
    <source>
        <dbReference type="Proteomes" id="UP000190868"/>
    </source>
</evidence>
<keyword evidence="3" id="KW-0288">FMN</keyword>
<dbReference type="NCBIfam" id="NF004685">
    <property type="entry name" value="PRK06029.1"/>
    <property type="match status" value="1"/>
</dbReference>